<gene>
    <name evidence="1" type="ORF">XELAEV_18032954mg</name>
</gene>
<reference evidence="2" key="1">
    <citation type="journal article" date="2016" name="Nature">
        <title>Genome evolution in the allotetraploid frog Xenopus laevis.</title>
        <authorList>
            <person name="Session A.M."/>
            <person name="Uno Y."/>
            <person name="Kwon T."/>
            <person name="Chapman J.A."/>
            <person name="Toyoda A."/>
            <person name="Takahashi S."/>
            <person name="Fukui A."/>
            <person name="Hikosaka A."/>
            <person name="Suzuki A."/>
            <person name="Kondo M."/>
            <person name="van Heeringen S.J."/>
            <person name="Quigley I."/>
            <person name="Heinz S."/>
            <person name="Ogino H."/>
            <person name="Ochi H."/>
            <person name="Hellsten U."/>
            <person name="Lyons J.B."/>
            <person name="Simakov O."/>
            <person name="Putnam N."/>
            <person name="Stites J."/>
            <person name="Kuroki Y."/>
            <person name="Tanaka T."/>
            <person name="Michiue T."/>
            <person name="Watanabe M."/>
            <person name="Bogdanovic O."/>
            <person name="Lister R."/>
            <person name="Georgiou G."/>
            <person name="Paranjpe S.S."/>
            <person name="van Kruijsbergen I."/>
            <person name="Shu S."/>
            <person name="Carlson J."/>
            <person name="Kinoshita T."/>
            <person name="Ohta Y."/>
            <person name="Mawaribuchi S."/>
            <person name="Jenkins J."/>
            <person name="Grimwood J."/>
            <person name="Schmutz J."/>
            <person name="Mitros T."/>
            <person name="Mozaffari S.V."/>
            <person name="Suzuki Y."/>
            <person name="Haramoto Y."/>
            <person name="Yamamoto T.S."/>
            <person name="Takagi C."/>
            <person name="Heald R."/>
            <person name="Miller K."/>
            <person name="Haudenschild C."/>
            <person name="Kitzman J."/>
            <person name="Nakayama T."/>
            <person name="Izutsu Y."/>
            <person name="Robert J."/>
            <person name="Fortriede J."/>
            <person name="Burns K."/>
            <person name="Lotay V."/>
            <person name="Karimi K."/>
            <person name="Yasuoka Y."/>
            <person name="Dichmann D.S."/>
            <person name="Flajnik M.F."/>
            <person name="Houston D.W."/>
            <person name="Shendure J."/>
            <person name="DuPasquier L."/>
            <person name="Vize P.D."/>
            <person name="Zorn A.M."/>
            <person name="Ito M."/>
            <person name="Marcotte E.M."/>
            <person name="Wallingford J.B."/>
            <person name="Ito Y."/>
            <person name="Asashima M."/>
            <person name="Ueno N."/>
            <person name="Matsuda Y."/>
            <person name="Veenstra G.J."/>
            <person name="Fujiyama A."/>
            <person name="Harland R.M."/>
            <person name="Taira M."/>
            <person name="Rokhsar D.S."/>
        </authorList>
    </citation>
    <scope>NUCLEOTIDE SEQUENCE [LARGE SCALE GENOMIC DNA]</scope>
    <source>
        <strain evidence="2">J</strain>
    </source>
</reference>
<evidence type="ECO:0000313" key="2">
    <source>
        <dbReference type="Proteomes" id="UP000694892"/>
    </source>
</evidence>
<dbReference type="EMBL" id="CM004477">
    <property type="protein sequence ID" value="OCT73992.1"/>
    <property type="molecule type" value="Genomic_DNA"/>
</dbReference>
<name>A0A974CJE1_XENLA</name>
<proteinExistence type="predicted"/>
<organism evidence="1 2">
    <name type="scientific">Xenopus laevis</name>
    <name type="common">African clawed frog</name>
    <dbReference type="NCBI Taxonomy" id="8355"/>
    <lineage>
        <taxon>Eukaryota</taxon>
        <taxon>Metazoa</taxon>
        <taxon>Chordata</taxon>
        <taxon>Craniata</taxon>
        <taxon>Vertebrata</taxon>
        <taxon>Euteleostomi</taxon>
        <taxon>Amphibia</taxon>
        <taxon>Batrachia</taxon>
        <taxon>Anura</taxon>
        <taxon>Pipoidea</taxon>
        <taxon>Pipidae</taxon>
        <taxon>Xenopodinae</taxon>
        <taxon>Xenopus</taxon>
        <taxon>Xenopus</taxon>
    </lineage>
</organism>
<protein>
    <submittedName>
        <fullName evidence="1">Uncharacterized protein</fullName>
    </submittedName>
</protein>
<sequence>MYFLLRYIQTGYWSLPITTTQHVLKRNGLPSDIRATGKCAKTSHQSFAQPQKPRIRNVSFFFPNHRLVTS</sequence>
<accession>A0A974CJE1</accession>
<dbReference type="AlphaFoldDB" id="A0A974CJE1"/>
<dbReference type="Proteomes" id="UP000694892">
    <property type="component" value="Chromosome 6S"/>
</dbReference>
<evidence type="ECO:0000313" key="1">
    <source>
        <dbReference type="EMBL" id="OCT73992.1"/>
    </source>
</evidence>